<name>A0A4Y2IHT7_ARAVE</name>
<protein>
    <submittedName>
        <fullName evidence="1">Uncharacterized protein</fullName>
    </submittedName>
</protein>
<proteinExistence type="predicted"/>
<sequence length="137" mass="15760">MTKHVQDETKYKLLSSSVTFRAEGVIKRILTSAWKKFWPEKVVECDIEVSETLSLPVEPVVNEMLSLAKIRGLEEDGNDIDDLMEEHSQELTTGELMELRYVSQQESYGGEFVIGRTGKSKVKIFWRSERKAESMEN</sequence>
<accession>A0A4Y2IHT7</accession>
<dbReference type="Proteomes" id="UP000499080">
    <property type="component" value="Unassembled WGS sequence"/>
</dbReference>
<dbReference type="AlphaFoldDB" id="A0A4Y2IHT7"/>
<evidence type="ECO:0000313" key="2">
    <source>
        <dbReference type="Proteomes" id="UP000499080"/>
    </source>
</evidence>
<dbReference type="EMBL" id="BGPR01002629">
    <property type="protein sequence ID" value="GBM76536.1"/>
    <property type="molecule type" value="Genomic_DNA"/>
</dbReference>
<comment type="caution">
    <text evidence="1">The sequence shown here is derived from an EMBL/GenBank/DDBJ whole genome shotgun (WGS) entry which is preliminary data.</text>
</comment>
<gene>
    <name evidence="1" type="ORF">AVEN_145690_1</name>
</gene>
<reference evidence="1 2" key="1">
    <citation type="journal article" date="2019" name="Sci. Rep.">
        <title>Orb-weaving spider Araneus ventricosus genome elucidates the spidroin gene catalogue.</title>
        <authorList>
            <person name="Kono N."/>
            <person name="Nakamura H."/>
            <person name="Ohtoshi R."/>
            <person name="Moran D.A.P."/>
            <person name="Shinohara A."/>
            <person name="Yoshida Y."/>
            <person name="Fujiwara M."/>
            <person name="Mori M."/>
            <person name="Tomita M."/>
            <person name="Arakawa K."/>
        </authorList>
    </citation>
    <scope>NUCLEOTIDE SEQUENCE [LARGE SCALE GENOMIC DNA]</scope>
</reference>
<organism evidence="1 2">
    <name type="scientific">Araneus ventricosus</name>
    <name type="common">Orbweaver spider</name>
    <name type="synonym">Epeira ventricosa</name>
    <dbReference type="NCBI Taxonomy" id="182803"/>
    <lineage>
        <taxon>Eukaryota</taxon>
        <taxon>Metazoa</taxon>
        <taxon>Ecdysozoa</taxon>
        <taxon>Arthropoda</taxon>
        <taxon>Chelicerata</taxon>
        <taxon>Arachnida</taxon>
        <taxon>Araneae</taxon>
        <taxon>Araneomorphae</taxon>
        <taxon>Entelegynae</taxon>
        <taxon>Araneoidea</taxon>
        <taxon>Araneidae</taxon>
        <taxon>Araneus</taxon>
    </lineage>
</organism>
<dbReference type="OrthoDB" id="7422307at2759"/>
<keyword evidence="2" id="KW-1185">Reference proteome</keyword>
<evidence type="ECO:0000313" key="1">
    <source>
        <dbReference type="EMBL" id="GBM76536.1"/>
    </source>
</evidence>